<evidence type="ECO:0000256" key="5">
    <source>
        <dbReference type="ARBA" id="ARBA00022692"/>
    </source>
</evidence>
<dbReference type="GO" id="GO:0005345">
    <property type="term" value="F:purine nucleobase transmembrane transporter activity"/>
    <property type="evidence" value="ECO:0007669"/>
    <property type="project" value="TreeGrafter"/>
</dbReference>
<comment type="caution">
    <text evidence="10">The sequence shown here is derived from an EMBL/GenBank/DDBJ whole genome shotgun (WGS) entry which is preliminary data.</text>
</comment>
<feature type="transmembrane region" description="Helical" evidence="9">
    <location>
        <begin position="202"/>
        <end position="219"/>
    </location>
</feature>
<evidence type="ECO:0000313" key="10">
    <source>
        <dbReference type="EMBL" id="RAI81306.1"/>
    </source>
</evidence>
<name>A0A395GBA8_9STAP</name>
<reference evidence="10 11" key="1">
    <citation type="journal article" date="2018" name="Front. Microbiol.">
        <title>Description and Comparative Genomics of Macrococcus caseolyticus subsp. hominis subsp. nov., Macrococcus goetzii sp. nov., Macrococcus epidermidis sp. nov., and Macrococcus bohemicus sp. nov., Novel Macrococci From Human Clinical Material With Virulence Potential and Suspected Uptake of Foreign DNA by Natural Transformation.</title>
        <authorList>
            <person name="Maslanova I."/>
            <person name="Wertheimer Z."/>
            <person name="Sedlacek I."/>
            <person name="Svec P."/>
            <person name="Indrakova A."/>
            <person name="Kovarovic V."/>
            <person name="Schumann P."/>
            <person name="Sproer C."/>
            <person name="Kralova S."/>
            <person name="Sedo O."/>
            <person name="Kristofova L."/>
            <person name="Vrbovska V."/>
            <person name="Fuzik T."/>
            <person name="Petras P."/>
            <person name="Zdrahal Z."/>
            <person name="Ruzickova V."/>
            <person name="Doskar J."/>
            <person name="Pantucek R."/>
        </authorList>
    </citation>
    <scope>NUCLEOTIDE SEQUENCE [LARGE SCALE GENOMIC DNA]</scope>
    <source>
        <strain evidence="10 11">CCM 4927</strain>
    </source>
</reference>
<dbReference type="GO" id="GO:0005886">
    <property type="term" value="C:plasma membrane"/>
    <property type="evidence" value="ECO:0007669"/>
    <property type="project" value="UniProtKB-SubCell"/>
</dbReference>
<dbReference type="EMBL" id="MJBI02000002">
    <property type="protein sequence ID" value="RAI81306.1"/>
    <property type="molecule type" value="Genomic_DNA"/>
</dbReference>
<feature type="transmembrane region" description="Helical" evidence="9">
    <location>
        <begin position="109"/>
        <end position="127"/>
    </location>
</feature>
<feature type="transmembrane region" description="Helical" evidence="9">
    <location>
        <begin position="254"/>
        <end position="283"/>
    </location>
</feature>
<dbReference type="PANTHER" id="PTHR43337">
    <property type="entry name" value="XANTHINE/URACIL PERMEASE C887.17-RELATED"/>
    <property type="match status" value="1"/>
</dbReference>
<dbReference type="Proteomes" id="UP000229523">
    <property type="component" value="Unassembled WGS sequence"/>
</dbReference>
<evidence type="ECO:0000256" key="6">
    <source>
        <dbReference type="ARBA" id="ARBA00022989"/>
    </source>
</evidence>
<keyword evidence="11" id="KW-1185">Reference proteome</keyword>
<dbReference type="InterPro" id="IPR045018">
    <property type="entry name" value="Azg-like"/>
</dbReference>
<feature type="transmembrane region" description="Helical" evidence="9">
    <location>
        <begin position="56"/>
        <end position="76"/>
    </location>
</feature>
<organism evidence="10 11">
    <name type="scientific">Macrococcoides goetzii</name>
    <dbReference type="NCBI Taxonomy" id="1891097"/>
    <lineage>
        <taxon>Bacteria</taxon>
        <taxon>Bacillati</taxon>
        <taxon>Bacillota</taxon>
        <taxon>Bacilli</taxon>
        <taxon>Bacillales</taxon>
        <taxon>Staphylococcaceae</taxon>
        <taxon>Macrococcoides</taxon>
    </lineage>
</organism>
<feature type="transmembrane region" description="Helical" evidence="9">
    <location>
        <begin position="352"/>
        <end position="371"/>
    </location>
</feature>
<feature type="transmembrane region" description="Helical" evidence="9">
    <location>
        <begin position="139"/>
        <end position="159"/>
    </location>
</feature>
<feature type="transmembrane region" description="Helical" evidence="9">
    <location>
        <begin position="323"/>
        <end position="345"/>
    </location>
</feature>
<evidence type="ECO:0000256" key="9">
    <source>
        <dbReference type="SAM" id="Phobius"/>
    </source>
</evidence>
<protein>
    <submittedName>
        <fullName evidence="10">NCS2 family permease</fullName>
    </submittedName>
</protein>
<proteinExistence type="inferred from homology"/>
<feature type="transmembrane region" description="Helical" evidence="9">
    <location>
        <begin position="83"/>
        <end position="103"/>
    </location>
</feature>
<dbReference type="PANTHER" id="PTHR43337:SF11">
    <property type="entry name" value="GUANINE_HYPOXANTHINE PERMEASE PBUG"/>
    <property type="match status" value="1"/>
</dbReference>
<accession>A0A395GBA8</accession>
<feature type="transmembrane region" description="Helical" evidence="9">
    <location>
        <begin position="423"/>
        <end position="441"/>
    </location>
</feature>
<dbReference type="Pfam" id="PF00860">
    <property type="entry name" value="Xan_ur_permease"/>
    <property type="match status" value="1"/>
</dbReference>
<gene>
    <name evidence="10" type="ORF">BFS35_006990</name>
</gene>
<keyword evidence="4 8" id="KW-1003">Cell membrane</keyword>
<comment type="subcellular location">
    <subcellularLocation>
        <location evidence="1 8">Cell membrane</location>
        <topology evidence="1 8">Multi-pass membrane protein</topology>
    </subcellularLocation>
</comment>
<evidence type="ECO:0000256" key="1">
    <source>
        <dbReference type="ARBA" id="ARBA00004651"/>
    </source>
</evidence>
<evidence type="ECO:0000256" key="4">
    <source>
        <dbReference type="ARBA" id="ARBA00022475"/>
    </source>
</evidence>
<evidence type="ECO:0000313" key="11">
    <source>
        <dbReference type="Proteomes" id="UP000229523"/>
    </source>
</evidence>
<keyword evidence="5 8" id="KW-0812">Transmembrane</keyword>
<dbReference type="InterPro" id="IPR026033">
    <property type="entry name" value="Azg-like_bact_archaea"/>
</dbReference>
<keyword evidence="7 8" id="KW-0472">Membrane</keyword>
<dbReference type="InterPro" id="IPR006043">
    <property type="entry name" value="NCS2"/>
</dbReference>
<comment type="similarity">
    <text evidence="2 8">Belongs to the nucleobase:cation symporter-2 (NCS2) (TC 2.A.40) family. Azg-like subfamily.</text>
</comment>
<keyword evidence="3 8" id="KW-0813">Transport</keyword>
<evidence type="ECO:0000256" key="7">
    <source>
        <dbReference type="ARBA" id="ARBA00023136"/>
    </source>
</evidence>
<keyword evidence="6 8" id="KW-1133">Transmembrane helix</keyword>
<evidence type="ECO:0000256" key="8">
    <source>
        <dbReference type="PIRNR" id="PIRNR005353"/>
    </source>
</evidence>
<evidence type="ECO:0000256" key="3">
    <source>
        <dbReference type="ARBA" id="ARBA00022448"/>
    </source>
</evidence>
<sequence length="445" mass="47425">MRNYFKFDELGTNYKREILGGLTTFLSMAYILAVNPAMLSLAGVKGIPESMRMDAGAVFVATILASIVGCLFMGLIANYPIALAPGMGLNAFFAFTVVLQYNIPWQTGLTGVLFSGIFFALLTITGLRETIINAIPFELKMAVSAGIGLFITFVGLKGAGIVQANEATLVSLGNLHDPHVLLAVAGIVLTIILMAKRIPGSIFIGMIITAIAGMLFGLIDAPKQIIGAVPSIEPTFGKAFDAFSNPSELLNWKFISVVLTFLFIDFFDTAGTLVAVATQAGLVKDNKLPRAGRSLFADSLATITGAIFGTSTTTSYIESSAGVAVGARTGFASVVTAICFALALFFSPLMSVVTSAVTAPALVIVGVLMVSNLNKIEWPKFEVAVPAFLTIIMMPLTYSIATGIACGFIFYPITMVMAKRHKEVHPIMYFMAVIFICYFAFVQHS</sequence>
<evidence type="ECO:0000256" key="2">
    <source>
        <dbReference type="ARBA" id="ARBA00005697"/>
    </source>
</evidence>
<feature type="transmembrane region" description="Helical" evidence="9">
    <location>
        <begin position="179"/>
        <end position="195"/>
    </location>
</feature>
<feature type="transmembrane region" description="Helical" evidence="9">
    <location>
        <begin position="21"/>
        <end position="44"/>
    </location>
</feature>
<feature type="transmembrane region" description="Helical" evidence="9">
    <location>
        <begin position="383"/>
        <end position="411"/>
    </location>
</feature>
<dbReference type="RefSeq" id="WP_099578995.1">
    <property type="nucleotide sequence ID" value="NZ_MJBI02000002.1"/>
</dbReference>
<dbReference type="AlphaFoldDB" id="A0A395GBA8"/>
<dbReference type="PIRSF" id="PIRSF005353">
    <property type="entry name" value="PbuG"/>
    <property type="match status" value="1"/>
</dbReference>